<evidence type="ECO:0000313" key="1">
    <source>
        <dbReference type="EMBL" id="JAH89869.1"/>
    </source>
</evidence>
<name>A0A0E9WHK3_ANGAN</name>
<reference evidence="1" key="2">
    <citation type="journal article" date="2015" name="Fish Shellfish Immunol.">
        <title>Early steps in the European eel (Anguilla anguilla)-Vibrio vulnificus interaction in the gills: Role of the RtxA13 toxin.</title>
        <authorList>
            <person name="Callol A."/>
            <person name="Pajuelo D."/>
            <person name="Ebbesson L."/>
            <person name="Teles M."/>
            <person name="MacKenzie S."/>
            <person name="Amaro C."/>
        </authorList>
    </citation>
    <scope>NUCLEOTIDE SEQUENCE</scope>
</reference>
<accession>A0A0E9WHK3</accession>
<reference evidence="1" key="1">
    <citation type="submission" date="2014-11" db="EMBL/GenBank/DDBJ databases">
        <authorList>
            <person name="Amaro Gonzalez C."/>
        </authorList>
    </citation>
    <scope>NUCLEOTIDE SEQUENCE</scope>
</reference>
<organism evidence="1">
    <name type="scientific">Anguilla anguilla</name>
    <name type="common">European freshwater eel</name>
    <name type="synonym">Muraena anguilla</name>
    <dbReference type="NCBI Taxonomy" id="7936"/>
    <lineage>
        <taxon>Eukaryota</taxon>
        <taxon>Metazoa</taxon>
        <taxon>Chordata</taxon>
        <taxon>Craniata</taxon>
        <taxon>Vertebrata</taxon>
        <taxon>Euteleostomi</taxon>
        <taxon>Actinopterygii</taxon>
        <taxon>Neopterygii</taxon>
        <taxon>Teleostei</taxon>
        <taxon>Anguilliformes</taxon>
        <taxon>Anguillidae</taxon>
        <taxon>Anguilla</taxon>
    </lineage>
</organism>
<proteinExistence type="predicted"/>
<sequence length="48" mass="5109">MAQIINATLASFALTESVKLVCEKISQNWLMAIATGAATAASWLELIN</sequence>
<dbReference type="AlphaFoldDB" id="A0A0E9WHK3"/>
<dbReference type="EMBL" id="GBXM01018708">
    <property type="protein sequence ID" value="JAH89869.1"/>
    <property type="molecule type" value="Transcribed_RNA"/>
</dbReference>
<protein>
    <submittedName>
        <fullName evidence="1">Uncharacterized protein</fullName>
    </submittedName>
</protein>